<keyword evidence="2" id="KW-0418">Kinase</keyword>
<sequence length="170" mass="18948">ISDTIRKVVQGTKFNEEMHPLTDVYLYAASRAQTLSTIVKPTVDAGGIVIADRSYITSLAIQGGAQKQGIETVLSVNEKAIETVTPDLVIYLYMDPTSSMHRTFDEDGDKWESKTTEFNYEIAKGYDVAAELPSLKKIWNRIDIDKSMDIPSVAEMVWQVVEPLVTTISQ</sequence>
<dbReference type="GO" id="GO:0016301">
    <property type="term" value="F:kinase activity"/>
    <property type="evidence" value="ECO:0007669"/>
    <property type="project" value="UniProtKB-KW"/>
</dbReference>
<feature type="non-terminal residue" evidence="2">
    <location>
        <position position="1"/>
    </location>
</feature>
<evidence type="ECO:0000313" key="2">
    <source>
        <dbReference type="EMBL" id="MCA9392534.1"/>
    </source>
</evidence>
<dbReference type="AlphaFoldDB" id="A0A955LLQ0"/>
<accession>A0A955LLQ0</accession>
<comment type="caution">
    <text evidence="2">The sequence shown here is derived from an EMBL/GenBank/DDBJ whole genome shotgun (WGS) entry which is preliminary data.</text>
</comment>
<protein>
    <submittedName>
        <fullName evidence="2">Thymidylate kinase</fullName>
    </submittedName>
</protein>
<name>A0A955LLQ0_UNCKA</name>
<dbReference type="InterPro" id="IPR027417">
    <property type="entry name" value="P-loop_NTPase"/>
</dbReference>
<keyword evidence="2" id="KW-0808">Transferase</keyword>
<dbReference type="Gene3D" id="3.40.50.300">
    <property type="entry name" value="P-loop containing nucleotide triphosphate hydrolases"/>
    <property type="match status" value="1"/>
</dbReference>
<dbReference type="EMBL" id="JAGQKZ010000073">
    <property type="protein sequence ID" value="MCA9392534.1"/>
    <property type="molecule type" value="Genomic_DNA"/>
</dbReference>
<dbReference type="Pfam" id="PF02223">
    <property type="entry name" value="Thymidylate_kin"/>
    <property type="match status" value="1"/>
</dbReference>
<dbReference type="CDD" id="cd01672">
    <property type="entry name" value="TMPK"/>
    <property type="match status" value="1"/>
</dbReference>
<evidence type="ECO:0000313" key="3">
    <source>
        <dbReference type="Proteomes" id="UP000751518"/>
    </source>
</evidence>
<dbReference type="SUPFAM" id="SSF52540">
    <property type="entry name" value="P-loop containing nucleoside triphosphate hydrolases"/>
    <property type="match status" value="1"/>
</dbReference>
<organism evidence="2 3">
    <name type="scientific">candidate division WWE3 bacterium</name>
    <dbReference type="NCBI Taxonomy" id="2053526"/>
    <lineage>
        <taxon>Bacteria</taxon>
        <taxon>Katanobacteria</taxon>
    </lineage>
</organism>
<dbReference type="InterPro" id="IPR039430">
    <property type="entry name" value="Thymidylate_kin-like_dom"/>
</dbReference>
<dbReference type="Proteomes" id="UP000751518">
    <property type="component" value="Unassembled WGS sequence"/>
</dbReference>
<reference evidence="2" key="1">
    <citation type="submission" date="2020-04" db="EMBL/GenBank/DDBJ databases">
        <authorList>
            <person name="Zhang T."/>
        </authorList>
    </citation>
    <scope>NUCLEOTIDE SEQUENCE</scope>
    <source>
        <strain evidence="2">HKST-UBA03</strain>
    </source>
</reference>
<evidence type="ECO:0000259" key="1">
    <source>
        <dbReference type="Pfam" id="PF02223"/>
    </source>
</evidence>
<proteinExistence type="predicted"/>
<gene>
    <name evidence="2" type="ORF">KC614_05060</name>
</gene>
<reference evidence="2" key="2">
    <citation type="journal article" date="2021" name="Microbiome">
        <title>Successional dynamics and alternative stable states in a saline activated sludge microbial community over 9 years.</title>
        <authorList>
            <person name="Wang Y."/>
            <person name="Ye J."/>
            <person name="Ju F."/>
            <person name="Liu L."/>
            <person name="Boyd J.A."/>
            <person name="Deng Y."/>
            <person name="Parks D.H."/>
            <person name="Jiang X."/>
            <person name="Yin X."/>
            <person name="Woodcroft B.J."/>
            <person name="Tyson G.W."/>
            <person name="Hugenholtz P."/>
            <person name="Polz M.F."/>
            <person name="Zhang T."/>
        </authorList>
    </citation>
    <scope>NUCLEOTIDE SEQUENCE</scope>
    <source>
        <strain evidence="2">HKST-UBA03</strain>
    </source>
</reference>
<feature type="domain" description="Thymidylate kinase-like" evidence="1">
    <location>
        <begin position="3"/>
        <end position="145"/>
    </location>
</feature>